<feature type="signal peptide" evidence="1">
    <location>
        <begin position="1"/>
        <end position="27"/>
    </location>
</feature>
<keyword evidence="1" id="KW-0732">Signal</keyword>
<organism evidence="2 3">
    <name type="scientific">Streptomyces antimycoticus</name>
    <dbReference type="NCBI Taxonomy" id="68175"/>
    <lineage>
        <taxon>Bacteria</taxon>
        <taxon>Bacillati</taxon>
        <taxon>Actinomycetota</taxon>
        <taxon>Actinomycetes</taxon>
        <taxon>Kitasatosporales</taxon>
        <taxon>Streptomycetaceae</taxon>
        <taxon>Streptomyces</taxon>
        <taxon>Streptomyces violaceusniger group</taxon>
    </lineage>
</organism>
<dbReference type="RefSeq" id="WP_228053878.1">
    <property type="nucleotide sequence ID" value="NZ_BJHV01000001.1"/>
</dbReference>
<name>A0A4D4KSQ2_9ACTN</name>
<protein>
    <recommendedName>
        <fullName evidence="4">Secreted protein</fullName>
    </recommendedName>
</protein>
<keyword evidence="3" id="KW-1185">Reference proteome</keyword>
<dbReference type="AlphaFoldDB" id="A0A4D4KSQ2"/>
<sequence>MLRSLLRHATVTVVCSGLLWSAVPAHAQSAHYTRRPHTVPSARWADRATDAYRALQTSLCQGPDAHGLYLERTPRRAGDPEHSYLWPMREATAAAVDMQQLPNTGQDHRQDAAERFDTVELYSGPGDRPGYQSYLPAPWDRAATSTTTTTLWWA</sequence>
<evidence type="ECO:0008006" key="4">
    <source>
        <dbReference type="Google" id="ProtNLM"/>
    </source>
</evidence>
<reference evidence="2 3" key="1">
    <citation type="journal article" date="2020" name="Int. J. Syst. Evol. Microbiol.">
        <title>Reclassification of Streptomyces castelarensis and Streptomyces sporoclivatus as later heterotypic synonyms of Streptomyces antimycoticus.</title>
        <authorList>
            <person name="Komaki H."/>
            <person name="Tamura T."/>
        </authorList>
    </citation>
    <scope>NUCLEOTIDE SEQUENCE [LARGE SCALE GENOMIC DNA]</scope>
    <source>
        <strain evidence="2 3">NBRC 12839</strain>
    </source>
</reference>
<evidence type="ECO:0000313" key="2">
    <source>
        <dbReference type="EMBL" id="GDY48869.1"/>
    </source>
</evidence>
<comment type="caution">
    <text evidence="2">The sequence shown here is derived from an EMBL/GenBank/DDBJ whole genome shotgun (WGS) entry which is preliminary data.</text>
</comment>
<accession>A0A4D4KSQ2</accession>
<dbReference type="Gene3D" id="1.50.10.20">
    <property type="match status" value="1"/>
</dbReference>
<evidence type="ECO:0000256" key="1">
    <source>
        <dbReference type="SAM" id="SignalP"/>
    </source>
</evidence>
<proteinExistence type="predicted"/>
<feature type="chain" id="PRO_5020473297" description="Secreted protein" evidence="1">
    <location>
        <begin position="28"/>
        <end position="154"/>
    </location>
</feature>
<gene>
    <name evidence="2" type="ORF">SANT12839_097510</name>
</gene>
<evidence type="ECO:0000313" key="3">
    <source>
        <dbReference type="Proteomes" id="UP000299290"/>
    </source>
</evidence>
<dbReference type="EMBL" id="BJHV01000001">
    <property type="protein sequence ID" value="GDY48869.1"/>
    <property type="molecule type" value="Genomic_DNA"/>
</dbReference>
<dbReference type="Proteomes" id="UP000299290">
    <property type="component" value="Unassembled WGS sequence"/>
</dbReference>